<evidence type="ECO:0000256" key="1">
    <source>
        <dbReference type="ARBA" id="ARBA00022723"/>
    </source>
</evidence>
<dbReference type="AlphaFoldDB" id="A0A934UJJ3"/>
<dbReference type="Pfam" id="PF17963">
    <property type="entry name" value="Big_9"/>
    <property type="match status" value="1"/>
</dbReference>
<dbReference type="Pfam" id="PF18962">
    <property type="entry name" value="Por_Secre_tail"/>
    <property type="match status" value="1"/>
</dbReference>
<sequence>MPLLAQNPIVKIDFDQSGRQAAEVNEPEYTPWVIVSVTTATKTINGVTFTLSKAGDKGDVLGTNWYKTGIQSPSYARLISDGVTVKDGTANQGAQIQLKISGLATGTHSLMAFFNAVDSPTNNTFSPIDIYVNSNLVIDNLAPTVRALKTADAANAYLKFEATEGTDVIILFAAETSGTETIKNFMLNGIELNTPNIFNQAVNPIPSHNNEHVELNSGSINLQWTAATKAVSHNVYFGTSLSAVEQATTSSSEFKGNQNLATANFNVTALYTGATYYWRIDEVLANGIIEKGNTWRFRPAQLAFPGAEGYGRFARGGRGGKIVTVTNLNDSGPGSLREAVTNDIGPRTIVFNVSGIIPLQSRLVLSQPYVTIAGQTAPGKGITIKSAPFGITGNDAIVQNLRVRIGGGPTFDGMGLTGADNSIIDHCSISWTIDEAFSSRSGKNITLQKTLISEALNAAGHQNYPDGTEHGYAATIGGDIGSFHHNLLAHCYGRNWSLGGGLDGSGAYTGRMDITNNVVYNWGSRTTDGGTKEVNFVNNYYKPGAGSKIFVAFSADNENVGTGTQKCYFKGNVMPGYFDESNQAIGRRATYKNGATNTYDNFVDSPFFPSYVSTQSAKTAYKIVLSDVGCTQPEFDDHDQRIITETLNGTYTYSGSKTGKPGFPDNESDVGGFEIYPVISRDANWDTDQDGLPNWWESIIGTNTNSAIGDFSDSNADNDNDGYTNLDLYLQWMSLPHYNSENGEKITIDIQKLSRGFTNNPVYTLSNTVNGSTKLESNQVDFTPNTTGLGSFEFTVTDAEGATMTRKVNILSGYVASLSVEKPEANSASYTLWPVPNYGNFTISFKNPIQNAELSIIDLTGKTILKRKIENQTTENISLHSKGIFVVKLTDNSSKKVIQTQKIIVR</sequence>
<dbReference type="InterPro" id="IPR013783">
    <property type="entry name" value="Ig-like_fold"/>
</dbReference>
<dbReference type="SUPFAM" id="SSF51126">
    <property type="entry name" value="Pectin lyase-like"/>
    <property type="match status" value="1"/>
</dbReference>
<dbReference type="InterPro" id="IPR011050">
    <property type="entry name" value="Pectin_lyase_fold/virulence"/>
</dbReference>
<evidence type="ECO:0000256" key="3">
    <source>
        <dbReference type="ARBA" id="ARBA00023180"/>
    </source>
</evidence>
<dbReference type="Gene3D" id="2.160.20.10">
    <property type="entry name" value="Single-stranded right-handed beta-helix, Pectin lyase-like"/>
    <property type="match status" value="1"/>
</dbReference>
<dbReference type="PANTHER" id="PTHR42970">
    <property type="entry name" value="PECTATE LYASE C-RELATED"/>
    <property type="match status" value="1"/>
</dbReference>
<comment type="caution">
    <text evidence="5">The sequence shown here is derived from an EMBL/GenBank/DDBJ whole genome shotgun (WGS) entry which is preliminary data.</text>
</comment>
<dbReference type="PANTHER" id="PTHR42970:SF1">
    <property type="entry name" value="PECTATE LYASE C-RELATED"/>
    <property type="match status" value="1"/>
</dbReference>
<protein>
    <submittedName>
        <fullName evidence="5">T9SS type A sorting domain-containing protein</fullName>
    </submittedName>
</protein>
<gene>
    <name evidence="5" type="ORF">I5M07_09215</name>
</gene>
<keyword evidence="1" id="KW-0479">Metal-binding</keyword>
<dbReference type="InterPro" id="IPR026444">
    <property type="entry name" value="Secre_tail"/>
</dbReference>
<dbReference type="GO" id="GO:0046872">
    <property type="term" value="F:metal ion binding"/>
    <property type="evidence" value="ECO:0007669"/>
    <property type="project" value="UniProtKB-KW"/>
</dbReference>
<proteinExistence type="predicted"/>
<keyword evidence="2" id="KW-0732">Signal</keyword>
<dbReference type="InterPro" id="IPR012334">
    <property type="entry name" value="Pectin_lyas_fold"/>
</dbReference>
<dbReference type="NCBIfam" id="TIGR04183">
    <property type="entry name" value="Por_Secre_tail"/>
    <property type="match status" value="1"/>
</dbReference>
<organism evidence="5 6">
    <name type="scientific">Flavobacterium agrisoli</name>
    <dbReference type="NCBI Taxonomy" id="2793066"/>
    <lineage>
        <taxon>Bacteria</taxon>
        <taxon>Pseudomonadati</taxon>
        <taxon>Bacteroidota</taxon>
        <taxon>Flavobacteriia</taxon>
        <taxon>Flavobacteriales</taxon>
        <taxon>Flavobacteriaceae</taxon>
        <taxon>Flavobacterium</taxon>
    </lineage>
</organism>
<dbReference type="EMBL" id="JAEHFV010000003">
    <property type="protein sequence ID" value="MBK0370021.1"/>
    <property type="molecule type" value="Genomic_DNA"/>
</dbReference>
<reference evidence="5" key="1">
    <citation type="submission" date="2020-12" db="EMBL/GenBank/DDBJ databases">
        <title>Bacterial novel species Flavobacterium sp. SE-1-e isolated from soil.</title>
        <authorList>
            <person name="Jung H.-Y."/>
        </authorList>
    </citation>
    <scope>NUCLEOTIDE SEQUENCE</scope>
    <source>
        <strain evidence="5">SE-1-e</strain>
    </source>
</reference>
<evidence type="ECO:0000256" key="2">
    <source>
        <dbReference type="ARBA" id="ARBA00022729"/>
    </source>
</evidence>
<dbReference type="InterPro" id="IPR052063">
    <property type="entry name" value="Polysaccharide_Lyase_1"/>
</dbReference>
<accession>A0A934UJJ3</accession>
<dbReference type="Gene3D" id="2.60.40.10">
    <property type="entry name" value="Immunoglobulins"/>
    <property type="match status" value="1"/>
</dbReference>
<keyword evidence="3" id="KW-0325">Glycoprotein</keyword>
<keyword evidence="6" id="KW-1185">Reference proteome</keyword>
<name>A0A934UJJ3_9FLAO</name>
<feature type="domain" description="Secretion system C-terminal sorting" evidence="4">
    <location>
        <begin position="832"/>
        <end position="903"/>
    </location>
</feature>
<evidence type="ECO:0000259" key="4">
    <source>
        <dbReference type="Pfam" id="PF18962"/>
    </source>
</evidence>
<evidence type="ECO:0000313" key="6">
    <source>
        <dbReference type="Proteomes" id="UP000609172"/>
    </source>
</evidence>
<evidence type="ECO:0000313" key="5">
    <source>
        <dbReference type="EMBL" id="MBK0370021.1"/>
    </source>
</evidence>
<dbReference type="Proteomes" id="UP000609172">
    <property type="component" value="Unassembled WGS sequence"/>
</dbReference>